<evidence type="ECO:0000256" key="1">
    <source>
        <dbReference type="SAM" id="SignalP"/>
    </source>
</evidence>
<feature type="chain" id="PRO_5043045479" description="Peptidase A1 domain-containing protein" evidence="1">
    <location>
        <begin position="20"/>
        <end position="469"/>
    </location>
</feature>
<accession>A0AAN7Z9A3</accession>
<dbReference type="Proteomes" id="UP001305414">
    <property type="component" value="Unassembled WGS sequence"/>
</dbReference>
<organism evidence="2 3">
    <name type="scientific">Xylaria bambusicola</name>
    <dbReference type="NCBI Taxonomy" id="326684"/>
    <lineage>
        <taxon>Eukaryota</taxon>
        <taxon>Fungi</taxon>
        <taxon>Dikarya</taxon>
        <taxon>Ascomycota</taxon>
        <taxon>Pezizomycotina</taxon>
        <taxon>Sordariomycetes</taxon>
        <taxon>Xylariomycetidae</taxon>
        <taxon>Xylariales</taxon>
        <taxon>Xylariaceae</taxon>
        <taxon>Xylaria</taxon>
    </lineage>
</organism>
<name>A0AAN7Z9A3_9PEZI</name>
<proteinExistence type="predicted"/>
<evidence type="ECO:0008006" key="4">
    <source>
        <dbReference type="Google" id="ProtNLM"/>
    </source>
</evidence>
<sequence>MLVSSWLTIAPSWPAAAVSQSTCTENVTLSTAVEARSLRERCKILDGSITLPSNLSESINLDGLEEISGDFMMKFFYYDHSGSSTYEPYYGPSYEISSSTLQTVGGGISFGLGSTGLTHPDDYQAPSLGNISFPSLMNVSAGVQIGAPNLTHIDLTDLEYFTFFSLSTPRLEQLQLRRVKGLNDHVRWLNRVSLESIGNVESIDGLFSEPIDQTSSNPAHDDGIWQEIDFGKQPSHHYPNNYPYGTSANGPAPGLRALTIGWEQLSSISFTDMNLTLTLGGTMTEAMTIGNMVLERGNYNLKRGPAVKNITVLVFSAGNDFKNTHLVLPFDEVNEVYIASAQLQSVTLPQQAENWTRPVFELRAPSLRLDSSTTWHWPLRLDRLVIEAGTITDDFFESFIEKKIHVVNEVQIVDHSKTLDCSKLYREGGKLGWAFHCEGKDVSNLAFSIRASRSLYLWVYGLAIAFLLW</sequence>
<feature type="signal peptide" evidence="1">
    <location>
        <begin position="1"/>
        <end position="19"/>
    </location>
</feature>
<keyword evidence="3" id="KW-1185">Reference proteome</keyword>
<gene>
    <name evidence="2" type="ORF">RRF57_009951</name>
</gene>
<evidence type="ECO:0000313" key="2">
    <source>
        <dbReference type="EMBL" id="KAK5634237.1"/>
    </source>
</evidence>
<comment type="caution">
    <text evidence="2">The sequence shown here is derived from an EMBL/GenBank/DDBJ whole genome shotgun (WGS) entry which is preliminary data.</text>
</comment>
<evidence type="ECO:0000313" key="3">
    <source>
        <dbReference type="Proteomes" id="UP001305414"/>
    </source>
</evidence>
<reference evidence="2 3" key="1">
    <citation type="submission" date="2023-10" db="EMBL/GenBank/DDBJ databases">
        <title>Draft genome sequence of Xylaria bambusicola isolate GMP-LS, the root and basal stem rot pathogen of sugarcane in Indonesia.</title>
        <authorList>
            <person name="Selvaraj P."/>
            <person name="Muralishankar V."/>
            <person name="Muruganantham S."/>
            <person name="Sp S."/>
            <person name="Haryani S."/>
            <person name="Lau K.J.X."/>
            <person name="Naqvi N.I."/>
        </authorList>
    </citation>
    <scope>NUCLEOTIDE SEQUENCE [LARGE SCALE GENOMIC DNA]</scope>
    <source>
        <strain evidence="2">GMP-LS</strain>
    </source>
</reference>
<keyword evidence="1" id="KW-0732">Signal</keyword>
<dbReference type="EMBL" id="JAWHQM010000039">
    <property type="protein sequence ID" value="KAK5634237.1"/>
    <property type="molecule type" value="Genomic_DNA"/>
</dbReference>
<dbReference type="AlphaFoldDB" id="A0AAN7Z9A3"/>
<protein>
    <recommendedName>
        <fullName evidence="4">Peptidase A1 domain-containing protein</fullName>
    </recommendedName>
</protein>